<feature type="binding site" evidence="13">
    <location>
        <begin position="240"/>
        <end position="242"/>
    </location>
    <ligand>
        <name>substrate</name>
    </ligand>
</feature>
<evidence type="ECO:0000256" key="2">
    <source>
        <dbReference type="ARBA" id="ARBA00004893"/>
    </source>
</evidence>
<evidence type="ECO:0000256" key="7">
    <source>
        <dbReference type="ARBA" id="ARBA00022676"/>
    </source>
</evidence>
<keyword evidence="7 12" id="KW-0328">Glycosyltransferase</keyword>
<dbReference type="Pfam" id="PF02749">
    <property type="entry name" value="QRPTase_N"/>
    <property type="match status" value="1"/>
</dbReference>
<comment type="function">
    <text evidence="1">Involved in the catabolism of quinolinic acid (QA).</text>
</comment>
<feature type="binding site" evidence="13">
    <location>
        <position position="217"/>
    </location>
    <ligand>
        <name>substrate</name>
    </ligand>
</feature>
<reference evidence="16" key="1">
    <citation type="submission" date="2020-08" db="EMBL/GenBank/DDBJ databases">
        <title>Genome public.</title>
        <authorList>
            <person name="Liu C."/>
            <person name="Sun Q."/>
        </authorList>
    </citation>
    <scope>NUCLEOTIDE SEQUENCE</scope>
    <source>
        <strain evidence="16">NSJ-33</strain>
    </source>
</reference>
<dbReference type="AlphaFoldDB" id="A0A926E5J4"/>
<feature type="binding site" evidence="13">
    <location>
        <begin position="261"/>
        <end position="263"/>
    </location>
    <ligand>
        <name>substrate</name>
    </ligand>
</feature>
<dbReference type="Gene3D" id="3.20.20.70">
    <property type="entry name" value="Aldolase class I"/>
    <property type="match status" value="1"/>
</dbReference>
<dbReference type="GO" id="GO:0009435">
    <property type="term" value="P:NAD+ biosynthetic process"/>
    <property type="evidence" value="ECO:0007669"/>
    <property type="project" value="InterPro"/>
</dbReference>
<feature type="binding site" evidence="13">
    <location>
        <position position="166"/>
    </location>
    <ligand>
        <name>substrate</name>
    </ligand>
</feature>
<dbReference type="InterPro" id="IPR022412">
    <property type="entry name" value="Quinolinate_PRibosylTrfase_N"/>
</dbReference>
<dbReference type="NCBIfam" id="TIGR00078">
    <property type="entry name" value="nadC"/>
    <property type="match status" value="1"/>
</dbReference>
<evidence type="ECO:0000256" key="1">
    <source>
        <dbReference type="ARBA" id="ARBA00003237"/>
    </source>
</evidence>
<feature type="binding site" evidence="13">
    <location>
        <position position="99"/>
    </location>
    <ligand>
        <name>substrate</name>
    </ligand>
</feature>
<dbReference type="GO" id="GO:0004514">
    <property type="term" value="F:nicotinate-nucleotide diphosphorylase (carboxylating) activity"/>
    <property type="evidence" value="ECO:0007669"/>
    <property type="project" value="UniProtKB-EC"/>
</dbReference>
<comment type="similarity">
    <text evidence="3 12">Belongs to the NadC/ModD family.</text>
</comment>
<feature type="binding site" evidence="13">
    <location>
        <position position="196"/>
    </location>
    <ligand>
        <name>substrate</name>
    </ligand>
</feature>
<dbReference type="PANTHER" id="PTHR32179">
    <property type="entry name" value="NICOTINATE-NUCLEOTIDE PYROPHOSPHORYLASE [CARBOXYLATING]"/>
    <property type="match status" value="1"/>
</dbReference>
<dbReference type="InterPro" id="IPR013785">
    <property type="entry name" value="Aldolase_TIM"/>
</dbReference>
<dbReference type="Pfam" id="PF01729">
    <property type="entry name" value="QRPTase_C"/>
    <property type="match status" value="1"/>
</dbReference>
<dbReference type="InterPro" id="IPR027277">
    <property type="entry name" value="NadC/ModD"/>
</dbReference>
<accession>A0A926E5J4</accession>
<keyword evidence="6" id="KW-0662">Pyridine nucleotide biosynthesis</keyword>
<evidence type="ECO:0000256" key="6">
    <source>
        <dbReference type="ARBA" id="ARBA00022642"/>
    </source>
</evidence>
<dbReference type="InterPro" id="IPR002638">
    <property type="entry name" value="Quinolinate_PRibosylTrfase_C"/>
</dbReference>
<comment type="subunit">
    <text evidence="4">Hexamer formed by 3 homodimers.</text>
</comment>
<keyword evidence="17" id="KW-1185">Reference proteome</keyword>
<evidence type="ECO:0000256" key="11">
    <source>
        <dbReference type="ARBA" id="ARBA00069173"/>
    </source>
</evidence>
<evidence type="ECO:0000256" key="8">
    <source>
        <dbReference type="ARBA" id="ARBA00022679"/>
    </source>
</evidence>
<evidence type="ECO:0000313" key="17">
    <source>
        <dbReference type="Proteomes" id="UP000610760"/>
    </source>
</evidence>
<dbReference type="RefSeq" id="WP_249295314.1">
    <property type="nucleotide sequence ID" value="NZ_JACRSV010000002.1"/>
</dbReference>
<dbReference type="EC" id="2.4.2.19" evidence="5"/>
<organism evidence="16 17">
    <name type="scientific">Fumia xinanensis</name>
    <dbReference type="NCBI Taxonomy" id="2763659"/>
    <lineage>
        <taxon>Bacteria</taxon>
        <taxon>Bacillati</taxon>
        <taxon>Bacillota</taxon>
        <taxon>Clostridia</taxon>
        <taxon>Eubacteriales</taxon>
        <taxon>Oscillospiraceae</taxon>
        <taxon>Fumia</taxon>
    </lineage>
</organism>
<dbReference type="EMBL" id="JACRSV010000002">
    <property type="protein sequence ID" value="MBC8559940.1"/>
    <property type="molecule type" value="Genomic_DNA"/>
</dbReference>
<feature type="domain" description="Quinolinate phosphoribosyl transferase C-terminal" evidence="14">
    <location>
        <begin position="111"/>
        <end position="276"/>
    </location>
</feature>
<dbReference type="GO" id="GO:0005737">
    <property type="term" value="C:cytoplasm"/>
    <property type="evidence" value="ECO:0007669"/>
    <property type="project" value="TreeGrafter"/>
</dbReference>
<proteinExistence type="inferred from homology"/>
<dbReference type="SUPFAM" id="SSF51690">
    <property type="entry name" value="Nicotinate/Quinolinate PRTase C-terminal domain-like"/>
    <property type="match status" value="1"/>
</dbReference>
<comment type="pathway">
    <text evidence="2">Cofactor biosynthesis; NAD(+) biosynthesis; nicotinate D-ribonucleotide from quinolinate: step 1/1.</text>
</comment>
<dbReference type="CDD" id="cd01572">
    <property type="entry name" value="QPRTase"/>
    <property type="match status" value="1"/>
</dbReference>
<evidence type="ECO:0000256" key="4">
    <source>
        <dbReference type="ARBA" id="ARBA00011218"/>
    </source>
</evidence>
<comment type="caution">
    <text evidence="16">The sequence shown here is derived from an EMBL/GenBank/DDBJ whole genome shotgun (WGS) entry which is preliminary data.</text>
</comment>
<gene>
    <name evidence="16" type="primary">nadC</name>
    <name evidence="16" type="ORF">H8710_07675</name>
</gene>
<evidence type="ECO:0000256" key="13">
    <source>
        <dbReference type="PIRSR" id="PIRSR006250-1"/>
    </source>
</evidence>
<dbReference type="InterPro" id="IPR037128">
    <property type="entry name" value="Quinolinate_PRibosylTase_N_sf"/>
</dbReference>
<feature type="binding site" evidence="13">
    <location>
        <position position="156"/>
    </location>
    <ligand>
        <name>substrate</name>
    </ligand>
</feature>
<evidence type="ECO:0000256" key="9">
    <source>
        <dbReference type="ARBA" id="ARBA00033102"/>
    </source>
</evidence>
<evidence type="ECO:0000256" key="10">
    <source>
        <dbReference type="ARBA" id="ARBA00047445"/>
    </source>
</evidence>
<comment type="catalytic activity">
    <reaction evidence="10">
        <text>nicotinate beta-D-ribonucleotide + CO2 + diphosphate = quinolinate + 5-phospho-alpha-D-ribose 1-diphosphate + 2 H(+)</text>
        <dbReference type="Rhea" id="RHEA:12733"/>
        <dbReference type="ChEBI" id="CHEBI:15378"/>
        <dbReference type="ChEBI" id="CHEBI:16526"/>
        <dbReference type="ChEBI" id="CHEBI:29959"/>
        <dbReference type="ChEBI" id="CHEBI:33019"/>
        <dbReference type="ChEBI" id="CHEBI:57502"/>
        <dbReference type="ChEBI" id="CHEBI:58017"/>
        <dbReference type="EC" id="2.4.2.19"/>
    </reaction>
</comment>
<evidence type="ECO:0000259" key="15">
    <source>
        <dbReference type="Pfam" id="PF02749"/>
    </source>
</evidence>
<evidence type="ECO:0000256" key="12">
    <source>
        <dbReference type="PIRNR" id="PIRNR006250"/>
    </source>
</evidence>
<dbReference type="FunFam" id="3.90.1170.20:FF:000001">
    <property type="entry name" value="Nicotinate-nucleotide diphosphorylase (Carboxylating)"/>
    <property type="match status" value="1"/>
</dbReference>
<dbReference type="PIRSF" id="PIRSF006250">
    <property type="entry name" value="NadC_ModD"/>
    <property type="match status" value="1"/>
</dbReference>
<dbReference type="InterPro" id="IPR004393">
    <property type="entry name" value="NadC"/>
</dbReference>
<feature type="domain" description="Quinolinate phosphoribosyl transferase N-terminal" evidence="15">
    <location>
        <begin position="24"/>
        <end position="109"/>
    </location>
</feature>
<evidence type="ECO:0000256" key="3">
    <source>
        <dbReference type="ARBA" id="ARBA00009400"/>
    </source>
</evidence>
<protein>
    <recommendedName>
        <fullName evidence="11">Probable nicotinate-nucleotide pyrophosphorylase [carboxylating]</fullName>
        <ecNumber evidence="5">2.4.2.19</ecNumber>
    </recommendedName>
    <alternativeName>
        <fullName evidence="9">Quinolinate phosphoribosyltransferase [decarboxylating]</fullName>
    </alternativeName>
</protein>
<dbReference type="PANTHER" id="PTHR32179:SF3">
    <property type="entry name" value="NICOTINATE-NUCLEOTIDE PYROPHOSPHORYLASE [CARBOXYLATING]"/>
    <property type="match status" value="1"/>
</dbReference>
<keyword evidence="8 12" id="KW-0808">Transferase</keyword>
<dbReference type="InterPro" id="IPR036068">
    <property type="entry name" value="Nicotinate_pribotase-like_C"/>
</dbReference>
<dbReference type="SUPFAM" id="SSF54675">
    <property type="entry name" value="Nicotinate/Quinolinate PRTase N-terminal domain-like"/>
    <property type="match status" value="1"/>
</dbReference>
<dbReference type="Proteomes" id="UP000610760">
    <property type="component" value="Unassembled WGS sequence"/>
</dbReference>
<evidence type="ECO:0000313" key="16">
    <source>
        <dbReference type="EMBL" id="MBC8559940.1"/>
    </source>
</evidence>
<dbReference type="Gene3D" id="3.90.1170.20">
    <property type="entry name" value="Quinolinate phosphoribosyl transferase, N-terminal domain"/>
    <property type="match status" value="1"/>
</dbReference>
<feature type="binding site" evidence="13">
    <location>
        <begin position="132"/>
        <end position="134"/>
    </location>
    <ligand>
        <name>substrate</name>
    </ligand>
</feature>
<evidence type="ECO:0000256" key="5">
    <source>
        <dbReference type="ARBA" id="ARBA00011944"/>
    </source>
</evidence>
<dbReference type="FunFam" id="3.20.20.70:FF:000030">
    <property type="entry name" value="Nicotinate-nucleotide pyrophosphorylase, carboxylating"/>
    <property type="match status" value="1"/>
</dbReference>
<name>A0A926E5J4_9FIRM</name>
<sequence>MTLPQFYIDDLIKRAITEDINYIDVTTDYLLDDAHTSTAVFLAKDTGVLAGIDIALRVFELMDDTLTFTVSKKDGDEVKKGDIIATVQGKTKSILKSERTALNLVQHMSGIATATHKCVELTKGTRASIVETRKTLPGLRPIQKYAVVAGGGRNHRYNLSDAAMLKDNHIDAYGSLTNAVNALRAKTGHMVKIEVEVDSLELLEEALNVKADIIMLDNMSYEQMAEAVKITDGRALLEASGNITLENIAEVAKTGVDIISLGALTHSVKAFDISLKIKTDKQ</sequence>
<evidence type="ECO:0000259" key="14">
    <source>
        <dbReference type="Pfam" id="PF01729"/>
    </source>
</evidence>
<dbReference type="GO" id="GO:0034213">
    <property type="term" value="P:quinolinate catabolic process"/>
    <property type="evidence" value="ECO:0007669"/>
    <property type="project" value="TreeGrafter"/>
</dbReference>